<evidence type="ECO:0000256" key="4">
    <source>
        <dbReference type="ARBA" id="ARBA00022825"/>
    </source>
</evidence>
<accession>A0A8J4FAK2</accession>
<evidence type="ECO:0000313" key="9">
    <source>
        <dbReference type="Proteomes" id="UP000747399"/>
    </source>
</evidence>
<dbReference type="Proteomes" id="UP000747399">
    <property type="component" value="Unassembled WGS sequence"/>
</dbReference>
<keyword evidence="2" id="KW-0645">Protease</keyword>
<dbReference type="InterPro" id="IPR000209">
    <property type="entry name" value="Peptidase_S8/S53_dom"/>
</dbReference>
<dbReference type="PRINTS" id="PR00723">
    <property type="entry name" value="SUBTILISIN"/>
</dbReference>
<dbReference type="PROSITE" id="PS51892">
    <property type="entry name" value="SUBTILASE"/>
    <property type="match status" value="1"/>
</dbReference>
<evidence type="ECO:0000256" key="5">
    <source>
        <dbReference type="PROSITE-ProRule" id="PRU01240"/>
    </source>
</evidence>
<comment type="caution">
    <text evidence="8">The sequence shown here is derived from an EMBL/GenBank/DDBJ whole genome shotgun (WGS) entry which is preliminary data.</text>
</comment>
<keyword evidence="4" id="KW-0720">Serine protease</keyword>
<proteinExistence type="inferred from homology"/>
<evidence type="ECO:0000256" key="3">
    <source>
        <dbReference type="ARBA" id="ARBA00022801"/>
    </source>
</evidence>
<sequence>RRRRRRRLGAVYESKGTDVGADGMTAEASAAAGDGRGSAGGSDIGRDGGSEVSEQRQRLFTMLQGLETWSWRGGGGSSSSSSSSSSTTKSKSSGAQNSGRRRGWVSARYTRTASTKGDAASSRARVRDAAPAVDRRLLAAEGSSEGGEEEAQPQLYGINVYIVPGLPVDMVQSIILDGWMTDLKMALQQLRNADGNDNDNDGEYWEESCSPMAIDEALYESFSPRLQAYFCAQDIDDAVDWLSRQPLVIWLEPVLKATLLNAAGGWLSQTGALDITRYNNLLGDLRPYWKAGIMGNGSIIGVTDSGLDMSHCLFMDDNYSPAALQNMLTGSPLRWFLPNHRKVVQYAISHAAIDPEPFYGDEAGHGTHVCGTLAGARGLSIKSLLYTDTGSAPAAKISIIDVKSPTSTGRLVSPELVESSFLPLHYSVGARISTESWGYVSALAVRYDNAAQGFDLFAWRNPDFISVVAAGNWGINGFMPTVASPGTAKNILSVGATINH</sequence>
<feature type="non-terminal residue" evidence="8">
    <location>
        <position position="1"/>
    </location>
</feature>
<dbReference type="Gene3D" id="3.40.50.200">
    <property type="entry name" value="Peptidase S8/S53 domain"/>
    <property type="match status" value="1"/>
</dbReference>
<protein>
    <recommendedName>
        <fullName evidence="7">Peptidase S8/S53 domain-containing protein</fullName>
    </recommendedName>
</protein>
<dbReference type="InterPro" id="IPR036852">
    <property type="entry name" value="Peptidase_S8/S53_dom_sf"/>
</dbReference>
<dbReference type="InterPro" id="IPR051048">
    <property type="entry name" value="Peptidase_S8/S53_subtilisin"/>
</dbReference>
<keyword evidence="3" id="KW-0378">Hydrolase</keyword>
<feature type="non-terminal residue" evidence="8">
    <location>
        <position position="500"/>
    </location>
</feature>
<evidence type="ECO:0000256" key="1">
    <source>
        <dbReference type="ARBA" id="ARBA00011073"/>
    </source>
</evidence>
<feature type="compositionally biased region" description="Basic and acidic residues" evidence="6">
    <location>
        <begin position="44"/>
        <end position="56"/>
    </location>
</feature>
<organism evidence="8 9">
    <name type="scientific">Volvox africanus</name>
    <dbReference type="NCBI Taxonomy" id="51714"/>
    <lineage>
        <taxon>Eukaryota</taxon>
        <taxon>Viridiplantae</taxon>
        <taxon>Chlorophyta</taxon>
        <taxon>core chlorophytes</taxon>
        <taxon>Chlorophyceae</taxon>
        <taxon>CS clade</taxon>
        <taxon>Chlamydomonadales</taxon>
        <taxon>Volvocaceae</taxon>
        <taxon>Volvox</taxon>
    </lineage>
</organism>
<dbReference type="Pfam" id="PF00082">
    <property type="entry name" value="Peptidase_S8"/>
    <property type="match status" value="1"/>
</dbReference>
<dbReference type="InterPro" id="IPR015500">
    <property type="entry name" value="Peptidase_S8_subtilisin-rel"/>
</dbReference>
<feature type="region of interest" description="Disordered" evidence="6">
    <location>
        <begin position="70"/>
        <end position="127"/>
    </location>
</feature>
<feature type="region of interest" description="Disordered" evidence="6">
    <location>
        <begin position="1"/>
        <end position="56"/>
    </location>
</feature>
<keyword evidence="9" id="KW-1185">Reference proteome</keyword>
<name>A0A8J4FAK2_9CHLO</name>
<gene>
    <name evidence="8" type="ORF">Vafri_17715</name>
</gene>
<evidence type="ECO:0000256" key="2">
    <source>
        <dbReference type="ARBA" id="ARBA00022670"/>
    </source>
</evidence>
<comment type="similarity">
    <text evidence="1 5">Belongs to the peptidase S8 family.</text>
</comment>
<comment type="caution">
    <text evidence="5">Lacks conserved residue(s) required for the propagation of feature annotation.</text>
</comment>
<dbReference type="EMBL" id="BNCO01000061">
    <property type="protein sequence ID" value="GIL63849.1"/>
    <property type="molecule type" value="Genomic_DNA"/>
</dbReference>
<evidence type="ECO:0000313" key="8">
    <source>
        <dbReference type="EMBL" id="GIL63849.1"/>
    </source>
</evidence>
<dbReference type="AlphaFoldDB" id="A0A8J4FAK2"/>
<feature type="compositionally biased region" description="Low complexity" evidence="6">
    <location>
        <begin position="78"/>
        <end position="94"/>
    </location>
</feature>
<feature type="compositionally biased region" description="Low complexity" evidence="6">
    <location>
        <begin position="20"/>
        <end position="33"/>
    </location>
</feature>
<feature type="compositionally biased region" description="Gly residues" evidence="6">
    <location>
        <begin position="34"/>
        <end position="43"/>
    </location>
</feature>
<dbReference type="PANTHER" id="PTHR43399">
    <property type="entry name" value="SUBTILISIN-RELATED"/>
    <property type="match status" value="1"/>
</dbReference>
<reference evidence="8" key="1">
    <citation type="journal article" date="2021" name="Proc. Natl. Acad. Sci. U.S.A.">
        <title>Three genomes in the algal genus Volvox reveal the fate of a haploid sex-determining region after a transition to homothallism.</title>
        <authorList>
            <person name="Yamamoto K."/>
            <person name="Hamaji T."/>
            <person name="Kawai-Toyooka H."/>
            <person name="Matsuzaki R."/>
            <person name="Takahashi F."/>
            <person name="Nishimura Y."/>
            <person name="Kawachi M."/>
            <person name="Noguchi H."/>
            <person name="Minakuchi Y."/>
            <person name="Umen J.G."/>
            <person name="Toyoda A."/>
            <person name="Nozaki H."/>
        </authorList>
    </citation>
    <scope>NUCLEOTIDE SEQUENCE</scope>
    <source>
        <strain evidence="8">NIES-3780</strain>
    </source>
</reference>
<feature type="domain" description="Peptidase S8/S53" evidence="7">
    <location>
        <begin position="295"/>
        <end position="498"/>
    </location>
</feature>
<evidence type="ECO:0000256" key="6">
    <source>
        <dbReference type="SAM" id="MobiDB-lite"/>
    </source>
</evidence>
<dbReference type="PROSITE" id="PS00137">
    <property type="entry name" value="SUBTILASE_HIS"/>
    <property type="match status" value="1"/>
</dbReference>
<dbReference type="PANTHER" id="PTHR43399:SF4">
    <property type="entry name" value="CELL WALL-ASSOCIATED PROTEASE"/>
    <property type="match status" value="1"/>
</dbReference>
<dbReference type="GO" id="GO:0004252">
    <property type="term" value="F:serine-type endopeptidase activity"/>
    <property type="evidence" value="ECO:0007669"/>
    <property type="project" value="InterPro"/>
</dbReference>
<evidence type="ECO:0000259" key="7">
    <source>
        <dbReference type="Pfam" id="PF00082"/>
    </source>
</evidence>
<dbReference type="SUPFAM" id="SSF52743">
    <property type="entry name" value="Subtilisin-like"/>
    <property type="match status" value="1"/>
</dbReference>
<dbReference type="GO" id="GO:0006508">
    <property type="term" value="P:proteolysis"/>
    <property type="evidence" value="ECO:0007669"/>
    <property type="project" value="UniProtKB-KW"/>
</dbReference>
<dbReference type="InterPro" id="IPR022398">
    <property type="entry name" value="Peptidase_S8_His-AS"/>
</dbReference>